<proteinExistence type="predicted"/>
<accession>V5B1M3</accession>
<dbReference type="EMBL" id="AYLP01000036">
    <property type="protein sequence ID" value="ESS67030.1"/>
    <property type="molecule type" value="Genomic_DNA"/>
</dbReference>
<evidence type="ECO:0000256" key="2">
    <source>
        <dbReference type="SAM" id="Phobius"/>
    </source>
</evidence>
<dbReference type="OrthoDB" id="243821at2759"/>
<feature type="transmembrane region" description="Helical" evidence="2">
    <location>
        <begin position="23"/>
        <end position="41"/>
    </location>
</feature>
<evidence type="ECO:0000313" key="4">
    <source>
        <dbReference type="Proteomes" id="UP000017861"/>
    </source>
</evidence>
<feature type="region of interest" description="Disordered" evidence="1">
    <location>
        <begin position="285"/>
        <end position="323"/>
    </location>
</feature>
<reference evidence="3 4" key="1">
    <citation type="journal article" date="2014" name="Genome Announc.">
        <title>Trypanosoma cruzi Clone Dm28c Draft Genome Sequence.</title>
        <authorList>
            <person name="Grisard E.C."/>
            <person name="Teixeira S.M."/>
            <person name="de Almeida L.G."/>
            <person name="Stoco P.H."/>
            <person name="Gerber A.L."/>
            <person name="Talavera-Lopez C."/>
            <person name="Lima O.C."/>
            <person name="Andersson B."/>
            <person name="de Vasconcelos A.T."/>
        </authorList>
    </citation>
    <scope>NUCLEOTIDE SEQUENCE [LARGE SCALE GENOMIC DNA]</scope>
    <source>
        <strain evidence="3 4">Dm28c</strain>
    </source>
</reference>
<sequence>MRCNGIKVRCVYTQEMFVTLRRFVMNLSLFFSFFSCAPYFFTHERFFLGVNSVRSMLKSFQDTYIEYLKSTLHEIDVDVSIVGETLVSLGLDERSISDILGGSLHACAKGASSVSSVSSDRDWDRRLRKGPEECSTISSTSRKSLLMPQREGMLRVDIGKFDREQIGGAALPASSSSSLSVIESPRAGRGKFLHHGHDASCNVEEEEEEALTSPATAWDDPIVTPDRRDSYKEHLEALEKLLGVVWRPVAGGEDDSVPLEIRSFLCRERVQNFILSQFKARGIALPASPPKRNTPHQRFKVRHEEKKQPEGSRNNSRRGRVKHSQCIRHFGSLLETKKSPQFGFRWQCEFCARLDDKPILPSVSDHLRQPQVTPAAMGNACGVKMRPQAVNTVGCGRICTKLLATTLLYREDRVKKALAYRDGWNATGCAER</sequence>
<keyword evidence="2" id="KW-0812">Transmembrane</keyword>
<dbReference type="VEuPathDB" id="TriTrypDB:TCDM_04254"/>
<name>V5B1M3_TRYCR</name>
<organism evidence="3 4">
    <name type="scientific">Trypanosoma cruzi Dm28c</name>
    <dbReference type="NCBI Taxonomy" id="1416333"/>
    <lineage>
        <taxon>Eukaryota</taxon>
        <taxon>Discoba</taxon>
        <taxon>Euglenozoa</taxon>
        <taxon>Kinetoplastea</taxon>
        <taxon>Metakinetoplastina</taxon>
        <taxon>Trypanosomatida</taxon>
        <taxon>Trypanosomatidae</taxon>
        <taxon>Trypanosoma</taxon>
        <taxon>Schizotrypanum</taxon>
    </lineage>
</organism>
<comment type="caution">
    <text evidence="3">The sequence shown here is derived from an EMBL/GenBank/DDBJ whole genome shotgun (WGS) entry which is preliminary data.</text>
</comment>
<keyword evidence="2" id="KW-0472">Membrane</keyword>
<dbReference type="AlphaFoldDB" id="V5B1M3"/>
<evidence type="ECO:0000313" key="3">
    <source>
        <dbReference type="EMBL" id="ESS67030.1"/>
    </source>
</evidence>
<protein>
    <submittedName>
        <fullName evidence="3">Uncharacterized protein</fullName>
    </submittedName>
</protein>
<dbReference type="Proteomes" id="UP000017861">
    <property type="component" value="Unassembled WGS sequence"/>
</dbReference>
<keyword evidence="2" id="KW-1133">Transmembrane helix</keyword>
<gene>
    <name evidence="3" type="ORF">TCDM_04254</name>
</gene>
<evidence type="ECO:0000256" key="1">
    <source>
        <dbReference type="SAM" id="MobiDB-lite"/>
    </source>
</evidence>